<protein>
    <submittedName>
        <fullName evidence="2">Uncharacterized protein</fullName>
    </submittedName>
</protein>
<organism evidence="2 3">
    <name type="scientific">Adineta ricciae</name>
    <name type="common">Rotifer</name>
    <dbReference type="NCBI Taxonomy" id="249248"/>
    <lineage>
        <taxon>Eukaryota</taxon>
        <taxon>Metazoa</taxon>
        <taxon>Spiralia</taxon>
        <taxon>Gnathifera</taxon>
        <taxon>Rotifera</taxon>
        <taxon>Eurotatoria</taxon>
        <taxon>Bdelloidea</taxon>
        <taxon>Adinetida</taxon>
        <taxon>Adinetidae</taxon>
        <taxon>Adineta</taxon>
    </lineage>
</organism>
<sequence>MKLLLLLFYCIAFIAGDADDILDQLHNELSLTKTTNDDRIMNFLCQTLASPGFLTASADDDFLSTILEEIGFGALGVIRNSWAARYQAQPTKSSSCFSTLHAVGTSDKLRMALAHSRKILRACCLPNNDLKTIVFEKVTICFALEYFLFYTFVKSKNKFENYIISILGLLHSVQVININSNGTNASTSDMTECLCAWCCGCCFMQDLGKKINEDALCGCCIPSRLAVYRMKVRTTLKIQGTAMDDCCKATWCGLCTAVQMKLELKDRNLA</sequence>
<feature type="chain" id="PRO_5032676145" evidence="1">
    <location>
        <begin position="19"/>
        <end position="270"/>
    </location>
</feature>
<evidence type="ECO:0000313" key="2">
    <source>
        <dbReference type="EMBL" id="CAF1359886.1"/>
    </source>
</evidence>
<dbReference type="OrthoDB" id="10045044at2759"/>
<dbReference type="Proteomes" id="UP000663852">
    <property type="component" value="Unassembled WGS sequence"/>
</dbReference>
<name>A0A815HUS7_ADIRI</name>
<evidence type="ECO:0000256" key="1">
    <source>
        <dbReference type="SAM" id="SignalP"/>
    </source>
</evidence>
<feature type="signal peptide" evidence="1">
    <location>
        <begin position="1"/>
        <end position="18"/>
    </location>
</feature>
<dbReference type="AlphaFoldDB" id="A0A815HUS7"/>
<accession>A0A815HUS7</accession>
<reference evidence="2" key="1">
    <citation type="submission" date="2021-02" db="EMBL/GenBank/DDBJ databases">
        <authorList>
            <person name="Nowell W R."/>
        </authorList>
    </citation>
    <scope>NUCLEOTIDE SEQUENCE</scope>
</reference>
<dbReference type="EMBL" id="CAJNOJ010000273">
    <property type="protein sequence ID" value="CAF1359886.1"/>
    <property type="molecule type" value="Genomic_DNA"/>
</dbReference>
<comment type="caution">
    <text evidence="2">The sequence shown here is derived from an EMBL/GenBank/DDBJ whole genome shotgun (WGS) entry which is preliminary data.</text>
</comment>
<gene>
    <name evidence="2" type="ORF">EDS130_LOCUS33760</name>
</gene>
<proteinExistence type="predicted"/>
<keyword evidence="1" id="KW-0732">Signal</keyword>
<evidence type="ECO:0000313" key="3">
    <source>
        <dbReference type="Proteomes" id="UP000663852"/>
    </source>
</evidence>